<reference evidence="3 4" key="2">
    <citation type="journal article" date="2007" name="PLoS Biol.">
        <title>Principles of genome evolution in the Drosophila melanogaster species group.</title>
        <authorList>
            <person name="Ranz J.M."/>
            <person name="Maurin D."/>
            <person name="Chan Y.S."/>
            <person name="von Grotthuss M."/>
            <person name="Hillier L.W."/>
            <person name="Roote J."/>
            <person name="Ashburner M."/>
            <person name="Bergman C.M."/>
        </authorList>
    </citation>
    <scope>NUCLEOTIDE SEQUENCE [LARGE SCALE GENOMIC DNA]</scope>
    <source>
        <strain evidence="4">Tai18E2 / Tucson 14021-0261.01</strain>
    </source>
</reference>
<feature type="region of interest" description="Disordered" evidence="1">
    <location>
        <begin position="1613"/>
        <end position="1658"/>
    </location>
</feature>
<feature type="compositionally biased region" description="Basic and acidic residues" evidence="1">
    <location>
        <begin position="1332"/>
        <end position="1342"/>
    </location>
</feature>
<reference evidence="3 4" key="1">
    <citation type="journal article" date="2007" name="Nature">
        <title>Evolution of genes and genomes on the Drosophila phylogeny.</title>
        <authorList>
            <consortium name="Drosophila 12 Genomes Consortium"/>
            <person name="Clark A.G."/>
            <person name="Eisen M.B."/>
            <person name="Smith D.R."/>
            <person name="Bergman C.M."/>
            <person name="Oliver B."/>
            <person name="Markow T.A."/>
            <person name="Kaufman T.C."/>
            <person name="Kellis M."/>
            <person name="Gelbart W."/>
            <person name="Iyer V.N."/>
            <person name="Pollard D.A."/>
            <person name="Sackton T.B."/>
            <person name="Larracuente A.M."/>
            <person name="Singh N.D."/>
            <person name="Abad J.P."/>
            <person name="Abt D.N."/>
            <person name="Adryan B."/>
            <person name="Aguade M."/>
            <person name="Akashi H."/>
            <person name="Anderson W.W."/>
            <person name="Aquadro C.F."/>
            <person name="Ardell D.H."/>
            <person name="Arguello R."/>
            <person name="Artieri C.G."/>
            <person name="Barbash D.A."/>
            <person name="Barker D."/>
            <person name="Barsanti P."/>
            <person name="Batterham P."/>
            <person name="Batzoglou S."/>
            <person name="Begun D."/>
            <person name="Bhutkar A."/>
            <person name="Blanco E."/>
            <person name="Bosak S.A."/>
            <person name="Bradley R.K."/>
            <person name="Brand A.D."/>
            <person name="Brent M.R."/>
            <person name="Brooks A.N."/>
            <person name="Brown R.H."/>
            <person name="Butlin R.K."/>
            <person name="Caggese C."/>
            <person name="Calvi B.R."/>
            <person name="Bernardo de Carvalho A."/>
            <person name="Caspi A."/>
            <person name="Castrezana S."/>
            <person name="Celniker S.E."/>
            <person name="Chang J.L."/>
            <person name="Chapple C."/>
            <person name="Chatterji S."/>
            <person name="Chinwalla A."/>
            <person name="Civetta A."/>
            <person name="Clifton S.W."/>
            <person name="Comeron J.M."/>
            <person name="Costello J.C."/>
            <person name="Coyne J.A."/>
            <person name="Daub J."/>
            <person name="David R.G."/>
            <person name="Delcher A.L."/>
            <person name="Delehaunty K."/>
            <person name="Do C.B."/>
            <person name="Ebling H."/>
            <person name="Edwards K."/>
            <person name="Eickbush T."/>
            <person name="Evans J.D."/>
            <person name="Filipski A."/>
            <person name="Findeiss S."/>
            <person name="Freyhult E."/>
            <person name="Fulton L."/>
            <person name="Fulton R."/>
            <person name="Garcia A.C."/>
            <person name="Gardiner A."/>
            <person name="Garfield D.A."/>
            <person name="Garvin B.E."/>
            <person name="Gibson G."/>
            <person name="Gilbert D."/>
            <person name="Gnerre S."/>
            <person name="Godfrey J."/>
            <person name="Good R."/>
            <person name="Gotea V."/>
            <person name="Gravely B."/>
            <person name="Greenberg A.J."/>
            <person name="Griffiths-Jones S."/>
            <person name="Gross S."/>
            <person name="Guigo R."/>
            <person name="Gustafson E.A."/>
            <person name="Haerty W."/>
            <person name="Hahn M.W."/>
            <person name="Halligan D.L."/>
            <person name="Halpern A.L."/>
            <person name="Halter G.M."/>
            <person name="Han M.V."/>
            <person name="Heger A."/>
            <person name="Hillier L."/>
            <person name="Hinrichs A.S."/>
            <person name="Holmes I."/>
            <person name="Hoskins R.A."/>
            <person name="Hubisz M.J."/>
            <person name="Hultmark D."/>
            <person name="Huntley M.A."/>
            <person name="Jaffe D.B."/>
            <person name="Jagadeeshan S."/>
            <person name="Jeck W.R."/>
            <person name="Johnson J."/>
            <person name="Jones C.D."/>
            <person name="Jordan W.C."/>
            <person name="Karpen G.H."/>
            <person name="Kataoka E."/>
            <person name="Keightley P.D."/>
            <person name="Kheradpour P."/>
            <person name="Kirkness E.F."/>
            <person name="Koerich L.B."/>
            <person name="Kristiansen K."/>
            <person name="Kudrna D."/>
            <person name="Kulathinal R.J."/>
            <person name="Kumar S."/>
            <person name="Kwok R."/>
            <person name="Lander E."/>
            <person name="Langley C.H."/>
            <person name="Lapoint R."/>
            <person name="Lazzaro B.P."/>
            <person name="Lee S.J."/>
            <person name="Levesque L."/>
            <person name="Li R."/>
            <person name="Lin C.F."/>
            <person name="Lin M.F."/>
            <person name="Lindblad-Toh K."/>
            <person name="Llopart A."/>
            <person name="Long M."/>
            <person name="Low L."/>
            <person name="Lozovsky E."/>
            <person name="Lu J."/>
            <person name="Luo M."/>
            <person name="Machado C.A."/>
            <person name="Makalowski W."/>
            <person name="Marzo M."/>
            <person name="Matsuda M."/>
            <person name="Matzkin L."/>
            <person name="McAllister B."/>
            <person name="McBride C.S."/>
            <person name="McKernan B."/>
            <person name="McKernan K."/>
            <person name="Mendez-Lago M."/>
            <person name="Minx P."/>
            <person name="Mollenhauer M.U."/>
            <person name="Montooth K."/>
            <person name="Mount S.M."/>
            <person name="Mu X."/>
            <person name="Myers E."/>
            <person name="Negre B."/>
            <person name="Newfeld S."/>
            <person name="Nielsen R."/>
            <person name="Noor M.A."/>
            <person name="O'Grady P."/>
            <person name="Pachter L."/>
            <person name="Papaceit M."/>
            <person name="Parisi M.J."/>
            <person name="Parisi M."/>
            <person name="Parts L."/>
            <person name="Pedersen J.S."/>
            <person name="Pesole G."/>
            <person name="Phillippy A.M."/>
            <person name="Ponting C.P."/>
            <person name="Pop M."/>
            <person name="Porcelli D."/>
            <person name="Powell J.R."/>
            <person name="Prohaska S."/>
            <person name="Pruitt K."/>
            <person name="Puig M."/>
            <person name="Quesneville H."/>
            <person name="Ram K.R."/>
            <person name="Rand D."/>
            <person name="Rasmussen M.D."/>
            <person name="Reed L.K."/>
            <person name="Reenan R."/>
            <person name="Reily A."/>
            <person name="Remington K.A."/>
            <person name="Rieger T.T."/>
            <person name="Ritchie M.G."/>
            <person name="Robin C."/>
            <person name="Rogers Y.H."/>
            <person name="Rohde C."/>
            <person name="Rozas J."/>
            <person name="Rubenfield M.J."/>
            <person name="Ruiz A."/>
            <person name="Russo S."/>
            <person name="Salzberg S.L."/>
            <person name="Sanchez-Gracia A."/>
            <person name="Saranga D.J."/>
            <person name="Sato H."/>
            <person name="Schaeffer S.W."/>
            <person name="Schatz M.C."/>
            <person name="Schlenke T."/>
            <person name="Schwartz R."/>
            <person name="Segarra C."/>
            <person name="Singh R.S."/>
            <person name="Sirot L."/>
            <person name="Sirota M."/>
            <person name="Sisneros N.B."/>
            <person name="Smith C.D."/>
            <person name="Smith T.F."/>
            <person name="Spieth J."/>
            <person name="Stage D.E."/>
            <person name="Stark A."/>
            <person name="Stephan W."/>
            <person name="Strausberg R.L."/>
            <person name="Strempel S."/>
            <person name="Sturgill D."/>
            <person name="Sutton G."/>
            <person name="Sutton G.G."/>
            <person name="Tao W."/>
            <person name="Teichmann S."/>
            <person name="Tobari Y.N."/>
            <person name="Tomimura Y."/>
            <person name="Tsolas J.M."/>
            <person name="Valente V.L."/>
            <person name="Venter E."/>
            <person name="Venter J.C."/>
            <person name="Vicario S."/>
            <person name="Vieira F.G."/>
            <person name="Vilella A.J."/>
            <person name="Villasante A."/>
            <person name="Walenz B."/>
            <person name="Wang J."/>
            <person name="Wasserman M."/>
            <person name="Watts T."/>
            <person name="Wilson D."/>
            <person name="Wilson R.K."/>
            <person name="Wing R.A."/>
            <person name="Wolfner M.F."/>
            <person name="Wong A."/>
            <person name="Wong G.K."/>
            <person name="Wu C.I."/>
            <person name="Wu G."/>
            <person name="Yamamoto D."/>
            <person name="Yang H.P."/>
            <person name="Yang S.P."/>
            <person name="Yorke J.A."/>
            <person name="Yoshida K."/>
            <person name="Zdobnov E."/>
            <person name="Zhang P."/>
            <person name="Zhang Y."/>
            <person name="Zimin A.V."/>
            <person name="Baldwin J."/>
            <person name="Abdouelleil A."/>
            <person name="Abdulkadir J."/>
            <person name="Abebe A."/>
            <person name="Abera B."/>
            <person name="Abreu J."/>
            <person name="Acer S.C."/>
            <person name="Aftuck L."/>
            <person name="Alexander A."/>
            <person name="An P."/>
            <person name="Anderson E."/>
            <person name="Anderson S."/>
            <person name="Arachi H."/>
            <person name="Azer M."/>
            <person name="Bachantsang P."/>
            <person name="Barry A."/>
            <person name="Bayul T."/>
            <person name="Berlin A."/>
            <person name="Bessette D."/>
            <person name="Bloom T."/>
            <person name="Blye J."/>
            <person name="Boguslavskiy L."/>
            <person name="Bonnet C."/>
            <person name="Boukhgalter B."/>
            <person name="Bourzgui I."/>
            <person name="Brown A."/>
            <person name="Cahill P."/>
            <person name="Channer S."/>
            <person name="Cheshatsang Y."/>
            <person name="Chuda L."/>
            <person name="Citroen M."/>
            <person name="Collymore A."/>
            <person name="Cooke P."/>
            <person name="Costello M."/>
            <person name="D'Aco K."/>
            <person name="Daza R."/>
            <person name="De Haan G."/>
            <person name="DeGray S."/>
            <person name="DeMaso C."/>
            <person name="Dhargay N."/>
            <person name="Dooley K."/>
            <person name="Dooley E."/>
            <person name="Doricent M."/>
            <person name="Dorje P."/>
            <person name="Dorjee K."/>
            <person name="Dupes A."/>
            <person name="Elong R."/>
            <person name="Falk J."/>
            <person name="Farina A."/>
            <person name="Faro S."/>
            <person name="Ferguson D."/>
            <person name="Fisher S."/>
            <person name="Foley C.D."/>
            <person name="Franke A."/>
            <person name="Friedrich D."/>
            <person name="Gadbois L."/>
            <person name="Gearin G."/>
            <person name="Gearin C.R."/>
            <person name="Giannoukos G."/>
            <person name="Goode T."/>
            <person name="Graham J."/>
            <person name="Grandbois E."/>
            <person name="Grewal S."/>
            <person name="Gyaltsen K."/>
            <person name="Hafez N."/>
            <person name="Hagos B."/>
            <person name="Hall J."/>
            <person name="Henson C."/>
            <person name="Hollinger A."/>
            <person name="Honan T."/>
            <person name="Huard M.D."/>
            <person name="Hughes L."/>
            <person name="Hurhula B."/>
            <person name="Husby M.E."/>
            <person name="Kamat A."/>
            <person name="Kanga B."/>
            <person name="Kashin S."/>
            <person name="Khazanovich D."/>
            <person name="Kisner P."/>
            <person name="Lance K."/>
            <person name="Lara M."/>
            <person name="Lee W."/>
            <person name="Lennon N."/>
            <person name="Letendre F."/>
            <person name="LeVine R."/>
            <person name="Lipovsky A."/>
            <person name="Liu X."/>
            <person name="Liu J."/>
            <person name="Liu S."/>
            <person name="Lokyitsang T."/>
            <person name="Lokyitsang Y."/>
            <person name="Lubonja R."/>
            <person name="Lui A."/>
            <person name="MacDonald P."/>
            <person name="Magnisalis V."/>
            <person name="Maru K."/>
            <person name="Matthews C."/>
            <person name="McCusker W."/>
            <person name="McDonough S."/>
            <person name="Mehta T."/>
            <person name="Meldrim J."/>
            <person name="Meneus L."/>
            <person name="Mihai O."/>
            <person name="Mihalev A."/>
            <person name="Mihova T."/>
            <person name="Mittelman R."/>
            <person name="Mlenga V."/>
            <person name="Montmayeur A."/>
            <person name="Mulrain L."/>
            <person name="Navidi A."/>
            <person name="Naylor J."/>
            <person name="Negash T."/>
            <person name="Nguyen T."/>
            <person name="Nguyen N."/>
            <person name="Nicol R."/>
            <person name="Norbu C."/>
            <person name="Norbu N."/>
            <person name="Novod N."/>
            <person name="O'Neill B."/>
            <person name="Osman S."/>
            <person name="Markiewicz E."/>
            <person name="Oyono O.L."/>
            <person name="Patti C."/>
            <person name="Phunkhang P."/>
            <person name="Pierre F."/>
            <person name="Priest M."/>
            <person name="Raghuraman S."/>
            <person name="Rege F."/>
            <person name="Reyes R."/>
            <person name="Rise C."/>
            <person name="Rogov P."/>
            <person name="Ross K."/>
            <person name="Ryan E."/>
            <person name="Settipalli S."/>
            <person name="Shea T."/>
            <person name="Sherpa N."/>
            <person name="Shi L."/>
            <person name="Shih D."/>
            <person name="Sparrow T."/>
            <person name="Spaulding J."/>
            <person name="Stalker J."/>
            <person name="Stange-Thomann N."/>
            <person name="Stavropoulos S."/>
            <person name="Stone C."/>
            <person name="Strader C."/>
            <person name="Tesfaye S."/>
            <person name="Thomson T."/>
            <person name="Thoulutsang Y."/>
            <person name="Thoulutsang D."/>
            <person name="Topham K."/>
            <person name="Topping I."/>
            <person name="Tsamla T."/>
            <person name="Vassiliev H."/>
            <person name="Vo A."/>
            <person name="Wangchuk T."/>
            <person name="Wangdi T."/>
            <person name="Weiand M."/>
            <person name="Wilkinson J."/>
            <person name="Wilson A."/>
            <person name="Yadav S."/>
            <person name="Young G."/>
            <person name="Yu Q."/>
            <person name="Zembek L."/>
            <person name="Zhong D."/>
            <person name="Zimmer A."/>
            <person name="Zwirko Z."/>
            <person name="Jaffe D.B."/>
            <person name="Alvarez P."/>
            <person name="Brockman W."/>
            <person name="Butler J."/>
            <person name="Chin C."/>
            <person name="Gnerre S."/>
            <person name="Grabherr M."/>
            <person name="Kleber M."/>
            <person name="Mauceli E."/>
            <person name="MacCallum I."/>
        </authorList>
    </citation>
    <scope>NUCLEOTIDE SEQUENCE [LARGE SCALE GENOMIC DNA]</scope>
    <source>
        <strain evidence="4">Tai18E2 / Tucson 14021-0261.01</strain>
    </source>
</reference>
<feature type="region of interest" description="Disordered" evidence="1">
    <location>
        <begin position="253"/>
        <end position="274"/>
    </location>
</feature>
<gene>
    <name evidence="3" type="primary">Dyak\GE11772</name>
    <name evidence="3" type="synonym">dyak_GLEANR_12076</name>
    <name evidence="3" type="synonym">GE11772</name>
    <name evidence="3" type="ORF">Dyak_GE11772</name>
</gene>
<dbReference type="eggNOG" id="ENOG502T8J0">
    <property type="taxonomic scope" value="Eukaryota"/>
</dbReference>
<feature type="compositionally biased region" description="Polar residues" evidence="1">
    <location>
        <begin position="1344"/>
        <end position="1355"/>
    </location>
</feature>
<feature type="compositionally biased region" description="Basic and acidic residues" evidence="1">
    <location>
        <begin position="1186"/>
        <end position="1206"/>
    </location>
</feature>
<dbReference type="SMART" id="SM00595">
    <property type="entry name" value="MADF"/>
    <property type="match status" value="1"/>
</dbReference>
<dbReference type="PROSITE" id="PS51029">
    <property type="entry name" value="MADF"/>
    <property type="match status" value="1"/>
</dbReference>
<feature type="compositionally biased region" description="Basic and acidic residues" evidence="1">
    <location>
        <begin position="1092"/>
        <end position="1105"/>
    </location>
</feature>
<feature type="region of interest" description="Disordered" evidence="1">
    <location>
        <begin position="1480"/>
        <end position="1501"/>
    </location>
</feature>
<feature type="compositionally biased region" description="Acidic residues" evidence="1">
    <location>
        <begin position="1149"/>
        <end position="1159"/>
    </location>
</feature>
<feature type="compositionally biased region" description="Basic and acidic residues" evidence="1">
    <location>
        <begin position="640"/>
        <end position="706"/>
    </location>
</feature>
<feature type="compositionally biased region" description="Polar residues" evidence="1">
    <location>
        <begin position="1368"/>
        <end position="1378"/>
    </location>
</feature>
<evidence type="ECO:0000256" key="1">
    <source>
        <dbReference type="SAM" id="MobiDB-lite"/>
    </source>
</evidence>
<dbReference type="OrthoDB" id="8190343at2759"/>
<proteinExistence type="predicted"/>
<feature type="region of interest" description="Disordered" evidence="1">
    <location>
        <begin position="544"/>
        <end position="1057"/>
    </location>
</feature>
<evidence type="ECO:0000313" key="4">
    <source>
        <dbReference type="Proteomes" id="UP000002282"/>
    </source>
</evidence>
<feature type="region of interest" description="Disordered" evidence="1">
    <location>
        <begin position="1243"/>
        <end position="1288"/>
    </location>
</feature>
<feature type="compositionally biased region" description="Polar residues" evidence="1">
    <location>
        <begin position="731"/>
        <end position="741"/>
    </location>
</feature>
<feature type="compositionally biased region" description="Acidic residues" evidence="1">
    <location>
        <begin position="981"/>
        <end position="990"/>
    </location>
</feature>
<dbReference type="InterPro" id="IPR006578">
    <property type="entry name" value="MADF-dom"/>
</dbReference>
<dbReference type="EMBL" id="CM000158">
    <property type="protein sequence ID" value="EDW91954.2"/>
    <property type="molecule type" value="Genomic_DNA"/>
</dbReference>
<feature type="compositionally biased region" description="Basic and acidic residues" evidence="1">
    <location>
        <begin position="1243"/>
        <end position="1257"/>
    </location>
</feature>
<accession>B4P6A4</accession>
<dbReference type="PANTHER" id="PTHR21505:SF8">
    <property type="entry name" value="DPT-YFP REPRESSOR BY OVEREXPRESSION, ISOFORM D-RELATED"/>
    <property type="match status" value="1"/>
</dbReference>
<feature type="compositionally biased region" description="Polar residues" evidence="1">
    <location>
        <begin position="625"/>
        <end position="639"/>
    </location>
</feature>
<name>B4P6A4_DROYA</name>
<feature type="region of interest" description="Disordered" evidence="1">
    <location>
        <begin position="1069"/>
        <end position="1229"/>
    </location>
</feature>
<feature type="compositionally biased region" description="Polar residues" evidence="1">
    <location>
        <begin position="1106"/>
        <end position="1133"/>
    </location>
</feature>
<evidence type="ECO:0000259" key="2">
    <source>
        <dbReference type="PROSITE" id="PS51029"/>
    </source>
</evidence>
<feature type="compositionally biased region" description="Basic and acidic residues" evidence="1">
    <location>
        <begin position="766"/>
        <end position="782"/>
    </location>
</feature>
<dbReference type="Pfam" id="PF10545">
    <property type="entry name" value="MADF_DNA_bdg"/>
    <property type="match status" value="1"/>
</dbReference>
<feature type="region of interest" description="Disordered" evidence="1">
    <location>
        <begin position="200"/>
        <end position="240"/>
    </location>
</feature>
<feature type="compositionally biased region" description="Low complexity" evidence="1">
    <location>
        <begin position="1207"/>
        <end position="1218"/>
    </location>
</feature>
<dbReference type="KEGG" id="dya:Dyak_GE11772"/>
<evidence type="ECO:0000313" key="3">
    <source>
        <dbReference type="EMBL" id="EDW91954.2"/>
    </source>
</evidence>
<feature type="compositionally biased region" description="Basic and acidic residues" evidence="1">
    <location>
        <begin position="749"/>
        <end position="759"/>
    </location>
</feature>
<feature type="compositionally biased region" description="Basic and acidic residues" evidence="1">
    <location>
        <begin position="865"/>
        <end position="899"/>
    </location>
</feature>
<dbReference type="HOGENOM" id="CLU_003328_0_0_1"/>
<dbReference type="PANTHER" id="PTHR21505">
    <property type="entry name" value="MADF DOMAIN-CONTAINING PROTEIN-RELATED"/>
    <property type="match status" value="1"/>
</dbReference>
<feature type="domain" description="MADF" evidence="2">
    <location>
        <begin position="20"/>
        <end position="111"/>
    </location>
</feature>
<keyword evidence="4" id="KW-1185">Reference proteome</keyword>
<feature type="region of interest" description="Disordered" evidence="1">
    <location>
        <begin position="351"/>
        <end position="375"/>
    </location>
</feature>
<feature type="compositionally biased region" description="Basic and acidic residues" evidence="1">
    <location>
        <begin position="812"/>
        <end position="846"/>
    </location>
</feature>
<protein>
    <submittedName>
        <fullName evidence="3">Uncharacterized protein, isoform B</fullName>
    </submittedName>
</protein>
<sequence>MAQNDITSYLNLERLNKTQKLIRLYRSNECLWNPESPGFHSGSVKDDAWRRITRQMNCGLTPDQVKLQVLGLRNYYSKELAAIRLSQLKGYSYSPRHSYFEDLHFLGNVEEEANSTIRDGNLPPNFSEDTFISPVAFLSPCCSKTKCGYTFYKMILEPEPPNEEYLDGHRERSTSGNDRWYPTTYCVRCKPEEEENPCEACELRGQSSRPYSGSRSSLEGRETGFTKPRMSNQYQDQDPLKQFQIRDRSQYGSEAPCSCYSKESPEKRSSQTQQNGVYVNIGNLDGDESVGNGIRSDKWPGPRLCSQKRGEWKPRMRKVMADDTRKPACCSWKQNNNAVCRRLLDQLAKQKNQSDSYPDDGESVRNRNCDCTQNRRQSGEDQLNVMLLQKKYRDRISQGSANNPPNDRYSNTQPMSDQAYCNNSHPVQNCCYCTHNPGNHDVQRCNIHGCQCVHCNHTVFPTHGNYYQPQLVDHNPANYSRSAPAGAPCEESVYLNDYGRCMYPEQQHVYCINAENMPTDVWVQAQSSDGPIKPSQMPMVPLSKSWHQETAETGPLQPAKNGSGRAFPPQDPEKKYSSNGNAIEKPEQSGQNLTLKEQMESMPEDNDQGERNNVGSSQKKIRSYDSGNDSIGSRGNSNYDQKRIQNDQQRIFRDTDNERRSRREHPDRPGQNKYICEDDRCPVNKRRQNEERPLERRSRNEDRDVSNPKSNYEDSPPSRRRRNNSHESNNQKVFQLQTDDSQLIACPAYDRRNPKECPHLKCPSPRHREEGIGRRSRNRDYEENNNPPTSKEKSQSRRSSPLENTYYEEEQQGPRERSNSHGREDNFRSKRKSNEETKRSKRRSDEPCNDETCPFGSFSSRQNKYRSERRSRNSGERENRRHDKGMNPRSYRRDDRYPCNDDTCPFADSLELNMAIRERSRNRRDQSYSKENGEEENKERRYRSESSSRGRSWENNDYEDSARSYKGESDRYRKPRKEAPAEIEDPDYDYNELGPRTYRNRYSDNQPEYRSSAEKSNKYSRREDRNLPPSKYTERPYKDYRTENRYRNNDNTVEDCYCDDFESDEYDAHNAYDAYPRRENGNRNRKVPMEYNRAESSRRSNRDMKYNNSESEDMSYSKSDGRSTNQNRNTSNIPPRKSPSYSREADQRDSEDDCFCSDDETSHAIPNRSSGTDKNDHRITGITKNGKQDRSKGAEAIESRKNETRHSNSAPESPPSNEMKNPDDYGKEIRNKRHDVVFCECEPEKGEYSKKDNRDTNHGGNVNTVSDEDCICNEPSDPNEPKLTVPEKRNQAGSICINLSTSVEDKGQKKESFGSGHNSAKPSIPKPLDAANRLRERKELKAKQLSSSENQSASVKKNLRPKTGISPRVQSRSTSPVRQTGALRTQPGEPVKRRATTRNPSQNAAKRTMETHAAANSKLPFDLNSAAYFICKLQDEGNNHQYLLVVPKKTIGPPDGHRMGPGQESVKQLHCPRQCSGFQSMSWDDSTTASQSLTPPQSQASGGLSILGSFRVPPVLASTALGIINQHLHRNTVVSHQPDVREALYPPKRMRRILLTRPMSRPRRPVLRPSHKANAPILNENRTLLLTNNSYRNLSFGDHDREVIVLHPPDPAFRPSKNSFSKDEVEVQHITVPNEDTDVKPMPPAPPTKPKRTSVINP</sequence>
<feature type="compositionally biased region" description="Basic and acidic residues" evidence="1">
    <location>
        <begin position="1220"/>
        <end position="1229"/>
    </location>
</feature>
<feature type="compositionally biased region" description="Basic and acidic residues" evidence="1">
    <location>
        <begin position="1011"/>
        <end position="1048"/>
    </location>
</feature>
<feature type="region of interest" description="Disordered" evidence="1">
    <location>
        <begin position="1301"/>
        <end position="1412"/>
    </location>
</feature>
<feature type="compositionally biased region" description="Basic and acidic residues" evidence="1">
    <location>
        <begin position="1303"/>
        <end position="1312"/>
    </location>
</feature>
<organism evidence="3 4">
    <name type="scientific">Drosophila yakuba</name>
    <name type="common">Fruit fly</name>
    <dbReference type="NCBI Taxonomy" id="7245"/>
    <lineage>
        <taxon>Eukaryota</taxon>
        <taxon>Metazoa</taxon>
        <taxon>Ecdysozoa</taxon>
        <taxon>Arthropoda</taxon>
        <taxon>Hexapoda</taxon>
        <taxon>Insecta</taxon>
        <taxon>Pterygota</taxon>
        <taxon>Neoptera</taxon>
        <taxon>Endopterygota</taxon>
        <taxon>Diptera</taxon>
        <taxon>Brachycera</taxon>
        <taxon>Muscomorpha</taxon>
        <taxon>Ephydroidea</taxon>
        <taxon>Drosophilidae</taxon>
        <taxon>Drosophila</taxon>
        <taxon>Sophophora</taxon>
    </lineage>
</organism>
<feature type="compositionally biased region" description="Low complexity" evidence="1">
    <location>
        <begin position="200"/>
        <end position="217"/>
    </location>
</feature>
<feature type="compositionally biased region" description="Basic and acidic residues" evidence="1">
    <location>
        <begin position="916"/>
        <end position="980"/>
    </location>
</feature>
<feature type="compositionally biased region" description="Basic and acidic residues" evidence="1">
    <location>
        <begin position="1069"/>
        <end position="1082"/>
    </location>
</feature>
<dbReference type="Proteomes" id="UP000002282">
    <property type="component" value="Chromosome 2R"/>
</dbReference>